<dbReference type="PANTHER" id="PTHR44688">
    <property type="entry name" value="DNA-BINDING TRANSCRIPTIONAL ACTIVATOR DEVR_DOSR"/>
    <property type="match status" value="1"/>
</dbReference>
<dbReference type="PROSITE" id="PS00622">
    <property type="entry name" value="HTH_LUXR_1"/>
    <property type="match status" value="1"/>
</dbReference>
<name>A0ABR6WJY4_9FIRM</name>
<dbReference type="SUPFAM" id="SSF46894">
    <property type="entry name" value="C-terminal effector domain of the bipartite response regulators"/>
    <property type="match status" value="1"/>
</dbReference>
<dbReference type="CDD" id="cd06170">
    <property type="entry name" value="LuxR_C_like"/>
    <property type="match status" value="1"/>
</dbReference>
<dbReference type="Proteomes" id="UP000653358">
    <property type="component" value="Unassembled WGS sequence"/>
</dbReference>
<dbReference type="PROSITE" id="PS50043">
    <property type="entry name" value="HTH_LUXR_2"/>
    <property type="match status" value="1"/>
</dbReference>
<dbReference type="Gene3D" id="1.10.10.10">
    <property type="entry name" value="Winged helix-like DNA-binding domain superfamily/Winged helix DNA-binding domain"/>
    <property type="match status" value="1"/>
</dbReference>
<evidence type="ECO:0000313" key="5">
    <source>
        <dbReference type="EMBL" id="MBC3796814.1"/>
    </source>
</evidence>
<evidence type="ECO:0000313" key="6">
    <source>
        <dbReference type="Proteomes" id="UP000653358"/>
    </source>
</evidence>
<evidence type="ECO:0000259" key="4">
    <source>
        <dbReference type="PROSITE" id="PS50043"/>
    </source>
</evidence>
<keyword evidence="3" id="KW-0804">Transcription</keyword>
<keyword evidence="1" id="KW-0805">Transcription regulation</keyword>
<evidence type="ECO:0000256" key="1">
    <source>
        <dbReference type="ARBA" id="ARBA00023015"/>
    </source>
</evidence>
<keyword evidence="6" id="KW-1185">Reference proteome</keyword>
<dbReference type="SMART" id="SM00421">
    <property type="entry name" value="HTH_LUXR"/>
    <property type="match status" value="1"/>
</dbReference>
<sequence length="73" mass="8200">MLKLCEENNACPLSERELEVLHELAKGDSNKEIAEQLCISIATVKTHMINIYGKLQVNSRISAVELSRKKGFI</sequence>
<dbReference type="PANTHER" id="PTHR44688:SF16">
    <property type="entry name" value="DNA-BINDING TRANSCRIPTIONAL ACTIVATOR DEVR_DOSR"/>
    <property type="match status" value="1"/>
</dbReference>
<comment type="caution">
    <text evidence="5">The sequence shown here is derived from an EMBL/GenBank/DDBJ whole genome shotgun (WGS) entry which is preliminary data.</text>
</comment>
<protein>
    <submittedName>
        <fullName evidence="5">Helix-turn-helix transcriptional regulator</fullName>
    </submittedName>
</protein>
<dbReference type="PRINTS" id="PR00038">
    <property type="entry name" value="HTHLUXR"/>
</dbReference>
<feature type="domain" description="HTH luxR-type" evidence="4">
    <location>
        <begin position="6"/>
        <end position="71"/>
    </location>
</feature>
<dbReference type="InterPro" id="IPR016032">
    <property type="entry name" value="Sig_transdc_resp-reg_C-effctor"/>
</dbReference>
<keyword evidence="2" id="KW-0238">DNA-binding</keyword>
<evidence type="ECO:0000256" key="3">
    <source>
        <dbReference type="ARBA" id="ARBA00023163"/>
    </source>
</evidence>
<evidence type="ECO:0000256" key="2">
    <source>
        <dbReference type="ARBA" id="ARBA00023125"/>
    </source>
</evidence>
<dbReference type="InterPro" id="IPR000792">
    <property type="entry name" value="Tscrpt_reg_LuxR_C"/>
</dbReference>
<dbReference type="InterPro" id="IPR036388">
    <property type="entry name" value="WH-like_DNA-bd_sf"/>
</dbReference>
<reference evidence="5 6" key="1">
    <citation type="journal article" date="2020" name="mSystems">
        <title>Defining Genomic and Predicted Metabolic Features of the Acetobacterium Genus.</title>
        <authorList>
            <person name="Ross D.E."/>
            <person name="Marshall C.W."/>
            <person name="Gulliver D."/>
            <person name="May H.D."/>
            <person name="Norman R.S."/>
        </authorList>
    </citation>
    <scope>NUCLEOTIDE SEQUENCE [LARGE SCALE GENOMIC DNA]</scope>
    <source>
        <strain evidence="5 6">DSM 9173</strain>
    </source>
</reference>
<accession>A0ABR6WJY4</accession>
<gene>
    <name evidence="5" type="ORF">GH807_07085</name>
</gene>
<dbReference type="EMBL" id="WJBB01000006">
    <property type="protein sequence ID" value="MBC3796814.1"/>
    <property type="molecule type" value="Genomic_DNA"/>
</dbReference>
<organism evidence="5 6">
    <name type="scientific">Acetobacterium tundrae</name>
    <dbReference type="NCBI Taxonomy" id="132932"/>
    <lineage>
        <taxon>Bacteria</taxon>
        <taxon>Bacillati</taxon>
        <taxon>Bacillota</taxon>
        <taxon>Clostridia</taxon>
        <taxon>Eubacteriales</taxon>
        <taxon>Eubacteriaceae</taxon>
        <taxon>Acetobacterium</taxon>
    </lineage>
</organism>
<proteinExistence type="predicted"/>
<dbReference type="Pfam" id="PF00196">
    <property type="entry name" value="GerE"/>
    <property type="match status" value="1"/>
</dbReference>